<dbReference type="OrthoDB" id="41975at2157"/>
<accession>A0A1W6K2Q1</accession>
<dbReference type="KEGG" id="aman:B6F84_12860"/>
<keyword evidence="2" id="KW-1185">Reference proteome</keyword>
<dbReference type="RefSeq" id="WP_148692617.1">
    <property type="nucleotide sequence ID" value="NZ_CP020477.1"/>
</dbReference>
<proteinExistence type="predicted"/>
<protein>
    <recommendedName>
        <fullName evidence="3">Archaeal Type IV pilin N-terminal domain-containing protein</fullName>
    </recommendedName>
</protein>
<reference evidence="1 2" key="1">
    <citation type="submission" date="2017-03" db="EMBL/GenBank/DDBJ databases">
        <title>Sulfur activation and transportation mechanism of thermophilic Archaea Acidianus manzaensis YN-25.</title>
        <authorList>
            <person name="Ma Y."/>
            <person name="Yang Y."/>
            <person name="Xia J."/>
        </authorList>
    </citation>
    <scope>NUCLEOTIDE SEQUENCE [LARGE SCALE GENOMIC DNA]</scope>
    <source>
        <strain evidence="1 2">YN-25</strain>
    </source>
</reference>
<dbReference type="GeneID" id="41591829"/>
<gene>
    <name evidence="1" type="ORF">B6F84_12860</name>
</gene>
<evidence type="ECO:0008006" key="3">
    <source>
        <dbReference type="Google" id="ProtNLM"/>
    </source>
</evidence>
<organism evidence="1 2">
    <name type="scientific">Acidianus manzaensis</name>
    <dbReference type="NCBI Taxonomy" id="282676"/>
    <lineage>
        <taxon>Archaea</taxon>
        <taxon>Thermoproteota</taxon>
        <taxon>Thermoprotei</taxon>
        <taxon>Sulfolobales</taxon>
        <taxon>Sulfolobaceae</taxon>
        <taxon>Acidianus</taxon>
    </lineage>
</organism>
<dbReference type="AlphaFoldDB" id="A0A1W6K2Q1"/>
<evidence type="ECO:0000313" key="1">
    <source>
        <dbReference type="EMBL" id="ARM76821.1"/>
    </source>
</evidence>
<dbReference type="EMBL" id="CP020477">
    <property type="protein sequence ID" value="ARM76821.1"/>
    <property type="molecule type" value="Genomic_DNA"/>
</dbReference>
<sequence length="178" mass="19623">MENVVSVFLIIVATVLIGLVIFGLSSVYASNQFNSVTIENQAQDISSGLYLQISNNITTGSEESLFIVPQDFNYNGTIYITAFYAPSSLYGSSLVTPQYENPSIQSNININDTSPTPTSATLYFTNLKEMYSGSVTLWKSIVGAPQTITFSNEKGYSPVILFFVQIQGKYIEVGYQWL</sequence>
<evidence type="ECO:0000313" key="2">
    <source>
        <dbReference type="Proteomes" id="UP000193404"/>
    </source>
</evidence>
<name>A0A1W6K2Q1_9CREN</name>
<dbReference type="Proteomes" id="UP000193404">
    <property type="component" value="Chromosome"/>
</dbReference>